<dbReference type="InterPro" id="IPR009061">
    <property type="entry name" value="DNA-bd_dom_put_sf"/>
</dbReference>
<accession>A0A1G6HAZ4</accession>
<dbReference type="Pfam" id="PF07739">
    <property type="entry name" value="TipAS"/>
    <property type="match status" value="1"/>
</dbReference>
<dbReference type="RefSeq" id="WP_093181065.1">
    <property type="nucleotide sequence ID" value="NZ_FMYH01000001.1"/>
</dbReference>
<dbReference type="Gene3D" id="1.10.1660.10">
    <property type="match status" value="1"/>
</dbReference>
<dbReference type="Gene3D" id="1.10.490.50">
    <property type="entry name" value="Antibiotic binding domain of TipA-like multidrug resistance regulators"/>
    <property type="match status" value="1"/>
</dbReference>
<dbReference type="InterPro" id="IPR012925">
    <property type="entry name" value="TipAS_dom"/>
</dbReference>
<dbReference type="InterPro" id="IPR000551">
    <property type="entry name" value="MerR-type_HTH_dom"/>
</dbReference>
<gene>
    <name evidence="3" type="ORF">SAMN05216410_0881</name>
</gene>
<dbReference type="GO" id="GO:0003677">
    <property type="term" value="F:DNA binding"/>
    <property type="evidence" value="ECO:0007669"/>
    <property type="project" value="UniProtKB-KW"/>
</dbReference>
<dbReference type="CDD" id="cd01106">
    <property type="entry name" value="HTH_TipAL-Mta"/>
    <property type="match status" value="1"/>
</dbReference>
<keyword evidence="1 3" id="KW-0238">DNA-binding</keyword>
<evidence type="ECO:0000313" key="4">
    <source>
        <dbReference type="Proteomes" id="UP000199039"/>
    </source>
</evidence>
<dbReference type="OrthoDB" id="9809391at2"/>
<dbReference type="Proteomes" id="UP000199039">
    <property type="component" value="Unassembled WGS sequence"/>
</dbReference>
<dbReference type="SMART" id="SM00422">
    <property type="entry name" value="HTH_MERR"/>
    <property type="match status" value="1"/>
</dbReference>
<dbReference type="PRINTS" id="PR00040">
    <property type="entry name" value="HTHMERR"/>
</dbReference>
<proteinExistence type="predicted"/>
<evidence type="ECO:0000313" key="3">
    <source>
        <dbReference type="EMBL" id="SDB91371.1"/>
    </source>
</evidence>
<dbReference type="GO" id="GO:0003700">
    <property type="term" value="F:DNA-binding transcription factor activity"/>
    <property type="evidence" value="ECO:0007669"/>
    <property type="project" value="InterPro"/>
</dbReference>
<dbReference type="STRING" id="1814289.SAMN05216410_0881"/>
<dbReference type="PROSITE" id="PS50937">
    <property type="entry name" value="HTH_MERR_2"/>
    <property type="match status" value="1"/>
</dbReference>
<dbReference type="AlphaFoldDB" id="A0A1G6HAZ4"/>
<name>A0A1G6HAZ4_9MICO</name>
<evidence type="ECO:0000256" key="1">
    <source>
        <dbReference type="ARBA" id="ARBA00023125"/>
    </source>
</evidence>
<dbReference type="PANTHER" id="PTHR30204">
    <property type="entry name" value="REDOX-CYCLING DRUG-SENSING TRANSCRIPTIONAL ACTIVATOR SOXR"/>
    <property type="match status" value="1"/>
</dbReference>
<dbReference type="InterPro" id="IPR036244">
    <property type="entry name" value="TipA-like_antibiotic-bd"/>
</dbReference>
<reference evidence="3 4" key="1">
    <citation type="submission" date="2016-09" db="EMBL/GenBank/DDBJ databases">
        <authorList>
            <person name="Capua I."/>
            <person name="De Benedictis P."/>
            <person name="Joannis T."/>
            <person name="Lombin L.H."/>
            <person name="Cattoli G."/>
        </authorList>
    </citation>
    <scope>NUCLEOTIDE SEQUENCE [LARGE SCALE GENOMIC DNA]</scope>
    <source>
        <strain evidence="3 4">ISLP-3</strain>
    </source>
</reference>
<dbReference type="SUPFAM" id="SSF46955">
    <property type="entry name" value="Putative DNA-binding domain"/>
    <property type="match status" value="1"/>
</dbReference>
<sequence>MKERDWSIQEIARTAGTTSRTLRHYDDIGLLRPSRTGGNGYRYYDAATLVRLQRVLMLRDLGLGLPAIAVALDSDDDEARALRTHLRWLESEHDRLDHQIASVRSTIRSLENGEELMAQNMFDGFDHTRYQGEVAERWGAKAYQAGDSWWASLREVERSAFLDEQRAIAEGFAAAKQAGQAPGDDAPQALARRQHDWLAASAHGTGQPEITAEYFIGLAEMYVDDPRFTAAYDWAGEGTAVFVRDAMTVYADRNL</sequence>
<dbReference type="EMBL" id="FMYH01000001">
    <property type="protein sequence ID" value="SDB91371.1"/>
    <property type="molecule type" value="Genomic_DNA"/>
</dbReference>
<keyword evidence="4" id="KW-1185">Reference proteome</keyword>
<dbReference type="PANTHER" id="PTHR30204:SF97">
    <property type="entry name" value="MERR FAMILY REGULATORY PROTEIN"/>
    <property type="match status" value="1"/>
</dbReference>
<protein>
    <submittedName>
        <fullName evidence="3">DNA-binding transcriptional regulator, MerR family</fullName>
    </submittedName>
</protein>
<dbReference type="Pfam" id="PF13411">
    <property type="entry name" value="MerR_1"/>
    <property type="match status" value="1"/>
</dbReference>
<dbReference type="InterPro" id="IPR047057">
    <property type="entry name" value="MerR_fam"/>
</dbReference>
<organism evidence="3 4">
    <name type="scientific">Sanguibacter gelidistatuariae</name>
    <dbReference type="NCBI Taxonomy" id="1814289"/>
    <lineage>
        <taxon>Bacteria</taxon>
        <taxon>Bacillati</taxon>
        <taxon>Actinomycetota</taxon>
        <taxon>Actinomycetes</taxon>
        <taxon>Micrococcales</taxon>
        <taxon>Sanguibacteraceae</taxon>
        <taxon>Sanguibacter</taxon>
    </lineage>
</organism>
<feature type="domain" description="HTH merR-type" evidence="2">
    <location>
        <begin position="5"/>
        <end position="74"/>
    </location>
</feature>
<evidence type="ECO:0000259" key="2">
    <source>
        <dbReference type="PROSITE" id="PS50937"/>
    </source>
</evidence>
<dbReference type="SUPFAM" id="SSF89082">
    <property type="entry name" value="Antibiotic binding domain of TipA-like multidrug resistance regulators"/>
    <property type="match status" value="1"/>
</dbReference>